<keyword evidence="6" id="KW-0460">Magnesium</keyword>
<dbReference type="Proteomes" id="UP000030101">
    <property type="component" value="Unassembled WGS sequence"/>
</dbReference>
<feature type="domain" description="Nudix hydrolase" evidence="11">
    <location>
        <begin position="33"/>
        <end position="168"/>
    </location>
</feature>
<evidence type="ECO:0000313" key="12">
    <source>
        <dbReference type="EMBL" id="KGN93094.1"/>
    </source>
</evidence>
<dbReference type="EC" id="5.3.3.2" evidence="3 10"/>
<evidence type="ECO:0000256" key="5">
    <source>
        <dbReference type="ARBA" id="ARBA00022723"/>
    </source>
</evidence>
<dbReference type="InterPro" id="IPR015797">
    <property type="entry name" value="NUDIX_hydrolase-like_dom_sf"/>
</dbReference>
<name>A0ABR4XM52_9PORP</name>
<dbReference type="InterPro" id="IPR000086">
    <property type="entry name" value="NUDIX_hydrolase_dom"/>
</dbReference>
<dbReference type="HAMAP" id="MF_00202">
    <property type="entry name" value="Idi"/>
    <property type="match status" value="1"/>
</dbReference>
<evidence type="ECO:0000313" key="13">
    <source>
        <dbReference type="Proteomes" id="UP000030101"/>
    </source>
</evidence>
<dbReference type="NCBIfam" id="NF002995">
    <property type="entry name" value="PRK03759.1"/>
    <property type="match status" value="1"/>
</dbReference>
<evidence type="ECO:0000256" key="7">
    <source>
        <dbReference type="ARBA" id="ARBA00023211"/>
    </source>
</evidence>
<dbReference type="SUPFAM" id="SSF55811">
    <property type="entry name" value="Nudix"/>
    <property type="match status" value="1"/>
</dbReference>
<dbReference type="RefSeq" id="WP_036789239.1">
    <property type="nucleotide sequence ID" value="NZ_JQZV01000005.1"/>
</dbReference>
<dbReference type="InterPro" id="IPR011876">
    <property type="entry name" value="IsopentenylPP_isomerase_typ1"/>
</dbReference>
<organism evidence="12 13">
    <name type="scientific">Porphyromonas canoris</name>
    <dbReference type="NCBI Taxonomy" id="36875"/>
    <lineage>
        <taxon>Bacteria</taxon>
        <taxon>Pseudomonadati</taxon>
        <taxon>Bacteroidota</taxon>
        <taxon>Bacteroidia</taxon>
        <taxon>Bacteroidales</taxon>
        <taxon>Porphyromonadaceae</taxon>
        <taxon>Porphyromonas</taxon>
    </lineage>
</organism>
<dbReference type="CDD" id="cd02885">
    <property type="entry name" value="NUDIX_IPP_Isomerase"/>
    <property type="match status" value="1"/>
</dbReference>
<comment type="pathway">
    <text evidence="1">Isoprenoid biosynthesis; dimethylallyl diphosphate biosynthesis; dimethylallyl diphosphate from isopentenyl diphosphate: step 1/1.</text>
</comment>
<evidence type="ECO:0000256" key="9">
    <source>
        <dbReference type="ARBA" id="ARBA00023235"/>
    </source>
</evidence>
<keyword evidence="8" id="KW-0414">Isoprene biosynthesis</keyword>
<evidence type="ECO:0000256" key="4">
    <source>
        <dbReference type="ARBA" id="ARBA00022490"/>
    </source>
</evidence>
<gene>
    <name evidence="12" type="ORF">HQ43_02615</name>
</gene>
<dbReference type="PROSITE" id="PS51462">
    <property type="entry name" value="NUDIX"/>
    <property type="match status" value="1"/>
</dbReference>
<dbReference type="PANTHER" id="PTHR10885:SF0">
    <property type="entry name" value="ISOPENTENYL-DIPHOSPHATE DELTA-ISOMERASE"/>
    <property type="match status" value="1"/>
</dbReference>
<protein>
    <recommendedName>
        <fullName evidence="3 10">Isopentenyl-diphosphate delta-isomerase</fullName>
        <ecNumber evidence="3 10">5.3.3.2</ecNumber>
    </recommendedName>
</protein>
<evidence type="ECO:0000256" key="6">
    <source>
        <dbReference type="ARBA" id="ARBA00022842"/>
    </source>
</evidence>
<proteinExistence type="inferred from homology"/>
<reference evidence="12 13" key="1">
    <citation type="submission" date="2014-08" db="EMBL/GenBank/DDBJ databases">
        <title>Porphyromonas canoris strain:OH2762 Genome sequencing.</title>
        <authorList>
            <person name="Wallis C."/>
            <person name="Deusch O."/>
            <person name="O'Flynn C."/>
            <person name="Davis I."/>
            <person name="Jospin G."/>
            <person name="Darling A.E."/>
            <person name="Coil D.A."/>
            <person name="Alexiev A."/>
            <person name="Horsfall A."/>
            <person name="Kirkwood N."/>
            <person name="Harris S."/>
            <person name="Eisen J.A."/>
        </authorList>
    </citation>
    <scope>NUCLEOTIDE SEQUENCE [LARGE SCALE GENOMIC DNA]</scope>
    <source>
        <strain evidence="13">COT-108 OH2762</strain>
    </source>
</reference>
<dbReference type="Pfam" id="PF00293">
    <property type="entry name" value="NUDIX"/>
    <property type="match status" value="1"/>
</dbReference>
<dbReference type="Gene3D" id="3.90.79.10">
    <property type="entry name" value="Nucleoside Triphosphate Pyrophosphohydrolase"/>
    <property type="match status" value="1"/>
</dbReference>
<dbReference type="EMBL" id="JQZV01000005">
    <property type="protein sequence ID" value="KGN93094.1"/>
    <property type="molecule type" value="Genomic_DNA"/>
</dbReference>
<evidence type="ECO:0000256" key="10">
    <source>
        <dbReference type="NCBIfam" id="TIGR02150"/>
    </source>
</evidence>
<dbReference type="NCBIfam" id="TIGR02150">
    <property type="entry name" value="IPP_isom_1"/>
    <property type="match status" value="1"/>
</dbReference>
<dbReference type="PIRSF" id="PIRSF018427">
    <property type="entry name" value="Isopntndiph_ism"/>
    <property type="match status" value="1"/>
</dbReference>
<evidence type="ECO:0000256" key="1">
    <source>
        <dbReference type="ARBA" id="ARBA00004826"/>
    </source>
</evidence>
<keyword evidence="13" id="KW-1185">Reference proteome</keyword>
<sequence length="187" mass="21912">MTSNNTADMVVLVDAGDNTLGTMEKMEAHRKGVLHRAVSILVFNNRKEWLLHRRAREKYHAGGLWTNACCTHPFLEESYEDAACRRMMEEMGIEVEAKRLVRLFDFTYTASFDNGLTEHEYDRVFAYITDTEPVPNPDEVMDWNYLPHETLDSDIRNHPDLYTPWFRIIYQKAMEHSDKIEGCFERG</sequence>
<dbReference type="PANTHER" id="PTHR10885">
    <property type="entry name" value="ISOPENTENYL-DIPHOSPHATE DELTA-ISOMERASE"/>
    <property type="match status" value="1"/>
</dbReference>
<comment type="caution">
    <text evidence="12">The sequence shown here is derived from an EMBL/GenBank/DDBJ whole genome shotgun (WGS) entry which is preliminary data.</text>
</comment>
<evidence type="ECO:0000259" key="11">
    <source>
        <dbReference type="PROSITE" id="PS51462"/>
    </source>
</evidence>
<keyword evidence="5" id="KW-0479">Metal-binding</keyword>
<evidence type="ECO:0000256" key="3">
    <source>
        <dbReference type="ARBA" id="ARBA00012057"/>
    </source>
</evidence>
<dbReference type="InterPro" id="IPR056375">
    <property type="entry name" value="Idi_bact"/>
</dbReference>
<keyword evidence="4" id="KW-0963">Cytoplasm</keyword>
<keyword evidence="7" id="KW-0464">Manganese</keyword>
<comment type="similarity">
    <text evidence="2">Belongs to the IPP isomerase type 1 family.</text>
</comment>
<keyword evidence="9" id="KW-0413">Isomerase</keyword>
<evidence type="ECO:0000256" key="2">
    <source>
        <dbReference type="ARBA" id="ARBA00007579"/>
    </source>
</evidence>
<evidence type="ECO:0000256" key="8">
    <source>
        <dbReference type="ARBA" id="ARBA00023229"/>
    </source>
</evidence>
<accession>A0ABR4XM52</accession>